<evidence type="ECO:0000313" key="2">
    <source>
        <dbReference type="Proteomes" id="UP001250538"/>
    </source>
</evidence>
<proteinExistence type="predicted"/>
<keyword evidence="2" id="KW-1185">Reference proteome</keyword>
<dbReference type="EMBL" id="JAVYAA010000002">
    <property type="protein sequence ID" value="MDT8976623.1"/>
    <property type="molecule type" value="Genomic_DNA"/>
</dbReference>
<organism evidence="1 2">
    <name type="scientific">Paenibacillus suaedae</name>
    <dbReference type="NCBI Taxonomy" id="3077233"/>
    <lineage>
        <taxon>Bacteria</taxon>
        <taxon>Bacillati</taxon>
        <taxon>Bacillota</taxon>
        <taxon>Bacilli</taxon>
        <taxon>Bacillales</taxon>
        <taxon>Paenibacillaceae</taxon>
        <taxon>Paenibacillus</taxon>
    </lineage>
</organism>
<protein>
    <recommendedName>
        <fullName evidence="3">Spore coat protein D</fullName>
    </recommendedName>
</protein>
<accession>A0AAJ2JT68</accession>
<evidence type="ECO:0000313" key="1">
    <source>
        <dbReference type="EMBL" id="MDT8976623.1"/>
    </source>
</evidence>
<name>A0AAJ2JT68_9BACL</name>
<sequence>MTCPRPFCPPAEPIVCPPRPVIRDFFHPQILPIIHPIEVINRHHCCPIPKHVFTVVEREEVIGPVEIRSVKNGKRTVGTRGVRPKTKRK</sequence>
<evidence type="ECO:0008006" key="3">
    <source>
        <dbReference type="Google" id="ProtNLM"/>
    </source>
</evidence>
<dbReference type="AlphaFoldDB" id="A0AAJ2JT68"/>
<dbReference type="RefSeq" id="WP_315745312.1">
    <property type="nucleotide sequence ID" value="NZ_JAVYAA010000002.1"/>
</dbReference>
<gene>
    <name evidence="1" type="ORF">RQP50_10250</name>
</gene>
<dbReference type="Proteomes" id="UP001250538">
    <property type="component" value="Unassembled WGS sequence"/>
</dbReference>
<reference evidence="2" key="1">
    <citation type="submission" date="2023-09" db="EMBL/GenBank/DDBJ databases">
        <title>Paenibacillus sp. chi10 Genome sequencing and assembly.</title>
        <authorList>
            <person name="Kim I."/>
        </authorList>
    </citation>
    <scope>NUCLEOTIDE SEQUENCE [LARGE SCALE GENOMIC DNA]</scope>
    <source>
        <strain evidence="2">chi10</strain>
    </source>
</reference>
<comment type="caution">
    <text evidence="1">The sequence shown here is derived from an EMBL/GenBank/DDBJ whole genome shotgun (WGS) entry which is preliminary data.</text>
</comment>